<gene>
    <name evidence="7" type="ORF">HNQ88_002322</name>
</gene>
<dbReference type="Pfam" id="PF02609">
    <property type="entry name" value="Exonuc_VII_S"/>
    <property type="match status" value="1"/>
</dbReference>
<dbReference type="NCBIfam" id="TIGR01280">
    <property type="entry name" value="xseB"/>
    <property type="match status" value="1"/>
</dbReference>
<dbReference type="Proteomes" id="UP001185092">
    <property type="component" value="Unassembled WGS sequence"/>
</dbReference>
<dbReference type="GO" id="GO:0009318">
    <property type="term" value="C:exodeoxyribonuclease VII complex"/>
    <property type="evidence" value="ECO:0007669"/>
    <property type="project" value="UniProtKB-UniRule"/>
</dbReference>
<keyword evidence="8" id="KW-1185">Reference proteome</keyword>
<organism evidence="7 8">
    <name type="scientific">Aureibacter tunicatorum</name>
    <dbReference type="NCBI Taxonomy" id="866807"/>
    <lineage>
        <taxon>Bacteria</taxon>
        <taxon>Pseudomonadati</taxon>
        <taxon>Bacteroidota</taxon>
        <taxon>Cytophagia</taxon>
        <taxon>Cytophagales</taxon>
        <taxon>Persicobacteraceae</taxon>
        <taxon>Aureibacter</taxon>
    </lineage>
</organism>
<dbReference type="EC" id="3.1.11.6" evidence="6"/>
<evidence type="ECO:0000256" key="5">
    <source>
        <dbReference type="ARBA" id="ARBA00022839"/>
    </source>
</evidence>
<dbReference type="GO" id="GO:0008855">
    <property type="term" value="F:exodeoxyribonuclease VII activity"/>
    <property type="evidence" value="ECO:0007669"/>
    <property type="project" value="UniProtKB-UniRule"/>
</dbReference>
<dbReference type="EMBL" id="JAVDQD010000002">
    <property type="protein sequence ID" value="MDR6239285.1"/>
    <property type="molecule type" value="Genomic_DNA"/>
</dbReference>
<evidence type="ECO:0000256" key="6">
    <source>
        <dbReference type="NCBIfam" id="TIGR01280"/>
    </source>
</evidence>
<dbReference type="InterPro" id="IPR037004">
    <property type="entry name" value="Exonuc_VII_ssu_sf"/>
</dbReference>
<evidence type="ECO:0000313" key="7">
    <source>
        <dbReference type="EMBL" id="MDR6239285.1"/>
    </source>
</evidence>
<evidence type="ECO:0000256" key="3">
    <source>
        <dbReference type="ARBA" id="ARBA00022722"/>
    </source>
</evidence>
<comment type="similarity">
    <text evidence="1">Belongs to the XseB family.</text>
</comment>
<keyword evidence="5" id="KW-0269">Exonuclease</keyword>
<accession>A0AAE3XMM4</accession>
<sequence length="65" mass="7560">MEIENLSYKEAMKKLESILEKVENPETDLDELLSLIEEAGKLMEYCKGKLQNTEEKINKSIEKLN</sequence>
<keyword evidence="4 7" id="KW-0378">Hydrolase</keyword>
<name>A0AAE3XMM4_9BACT</name>
<evidence type="ECO:0000256" key="4">
    <source>
        <dbReference type="ARBA" id="ARBA00022801"/>
    </source>
</evidence>
<dbReference type="GO" id="GO:0006308">
    <property type="term" value="P:DNA catabolic process"/>
    <property type="evidence" value="ECO:0007669"/>
    <property type="project" value="UniProtKB-UniRule"/>
</dbReference>
<keyword evidence="2" id="KW-0963">Cytoplasm</keyword>
<reference evidence="7" key="1">
    <citation type="submission" date="2023-07" db="EMBL/GenBank/DDBJ databases">
        <title>Genomic Encyclopedia of Type Strains, Phase IV (KMG-IV): sequencing the most valuable type-strain genomes for metagenomic binning, comparative biology and taxonomic classification.</title>
        <authorList>
            <person name="Goeker M."/>
        </authorList>
    </citation>
    <scope>NUCLEOTIDE SEQUENCE</scope>
    <source>
        <strain evidence="7">DSM 26174</strain>
    </source>
</reference>
<evidence type="ECO:0000256" key="2">
    <source>
        <dbReference type="ARBA" id="ARBA00022490"/>
    </source>
</evidence>
<dbReference type="AlphaFoldDB" id="A0AAE3XMM4"/>
<proteinExistence type="inferred from homology"/>
<dbReference type="SUPFAM" id="SSF116842">
    <property type="entry name" value="XseB-like"/>
    <property type="match status" value="1"/>
</dbReference>
<comment type="caution">
    <text evidence="7">The sequence shown here is derived from an EMBL/GenBank/DDBJ whole genome shotgun (WGS) entry which is preliminary data.</text>
</comment>
<dbReference type="Gene3D" id="1.10.287.1040">
    <property type="entry name" value="Exonuclease VII, small subunit"/>
    <property type="match status" value="1"/>
</dbReference>
<dbReference type="RefSeq" id="WP_309938885.1">
    <property type="nucleotide sequence ID" value="NZ_AP025305.1"/>
</dbReference>
<keyword evidence="3" id="KW-0540">Nuclease</keyword>
<protein>
    <recommendedName>
        <fullName evidence="6">Exodeoxyribonuclease VII small subunit</fullName>
        <ecNumber evidence="6">3.1.11.6</ecNumber>
    </recommendedName>
</protein>
<evidence type="ECO:0000256" key="1">
    <source>
        <dbReference type="ARBA" id="ARBA00009998"/>
    </source>
</evidence>
<evidence type="ECO:0000313" key="8">
    <source>
        <dbReference type="Proteomes" id="UP001185092"/>
    </source>
</evidence>
<dbReference type="InterPro" id="IPR003761">
    <property type="entry name" value="Exonuc_VII_S"/>
</dbReference>